<gene>
    <name evidence="4" type="ORF">ATX59_02725</name>
</gene>
<comment type="caution">
    <text evidence="4">The sequence shown here is derived from an EMBL/GenBank/DDBJ whole genome shotgun (WGS) entry which is preliminary data.</text>
</comment>
<evidence type="ECO:0000313" key="4">
    <source>
        <dbReference type="EMBL" id="OIM21779.1"/>
    </source>
</evidence>
<feature type="domain" description="D-isomer specific 2-hydroxyacid dehydrogenase NAD-binding" evidence="3">
    <location>
        <begin position="112"/>
        <end position="285"/>
    </location>
</feature>
<dbReference type="EMBL" id="MLOK01000026">
    <property type="protein sequence ID" value="OIM21779.1"/>
    <property type="molecule type" value="Genomic_DNA"/>
</dbReference>
<dbReference type="CDD" id="cd12155">
    <property type="entry name" value="PGDH_1"/>
    <property type="match status" value="1"/>
</dbReference>
<dbReference type="GO" id="GO:0016616">
    <property type="term" value="F:oxidoreductase activity, acting on the CH-OH group of donors, NAD or NADP as acceptor"/>
    <property type="evidence" value="ECO:0007669"/>
    <property type="project" value="InterPro"/>
</dbReference>
<dbReference type="PANTHER" id="PTHR43333">
    <property type="entry name" value="2-HACID_DH_C DOMAIN-CONTAINING PROTEIN"/>
    <property type="match status" value="1"/>
</dbReference>
<dbReference type="RefSeq" id="WP_002817253.1">
    <property type="nucleotide sequence ID" value="NZ_CP038451.1"/>
</dbReference>
<dbReference type="AlphaFoldDB" id="A0A650C7W7"/>
<dbReference type="Gene3D" id="3.40.50.720">
    <property type="entry name" value="NAD(P)-binding Rossmann-like Domain"/>
    <property type="match status" value="2"/>
</dbReference>
<reference evidence="4 5" key="1">
    <citation type="journal article" date="2016" name="BMC Genomics">
        <title>Consensus pan-genome assembly of the specialised wine bacterium Oenococcus oeni.</title>
        <authorList>
            <person name="Sternes P.R."/>
            <person name="Borneman A.R."/>
        </authorList>
    </citation>
    <scope>NUCLEOTIDE SEQUENCE [LARGE SCALE GENOMIC DNA]</scope>
    <source>
        <strain evidence="4 5">AWRIB661</strain>
    </source>
</reference>
<dbReference type="SUPFAM" id="SSF52283">
    <property type="entry name" value="Formate/glycerate dehydrogenase catalytic domain-like"/>
    <property type="match status" value="1"/>
</dbReference>
<evidence type="ECO:0000259" key="3">
    <source>
        <dbReference type="Pfam" id="PF02826"/>
    </source>
</evidence>
<keyword evidence="2" id="KW-0520">NAD</keyword>
<evidence type="ECO:0000313" key="5">
    <source>
        <dbReference type="Proteomes" id="UP000181728"/>
    </source>
</evidence>
<dbReference type="InterPro" id="IPR036291">
    <property type="entry name" value="NAD(P)-bd_dom_sf"/>
</dbReference>
<dbReference type="Pfam" id="PF02826">
    <property type="entry name" value="2-Hacid_dh_C"/>
    <property type="match status" value="1"/>
</dbReference>
<sequence>MTKLLLLQKIKDPDLKQIHHDFPDLELINADEMTNELVDQIEIVYGQFSHLQKGYGFSSWFGKVVPNGKSLKWVQTISAGIDFLPLDQLAKRGIMVSNMSGLHSEAISENVLAYILILNRGLKFALANQAKQSWDFNFPKIKQLQDKKILIFGTGAIGSAVAKILQAFDVEVIGVNRHGKDLKYFDRVITQEQLGDFADADYLISDMPLTTQTRGYFDSDFFSLFKKQPIFINVGRGPSVVEKDLIKALKDNILSGAALDVFEHEPLASDSPLWKMENVIVTPHSSALLEHFQRDAYKIFGPNLKSYLANGKLAVNEVNLKEGY</sequence>
<name>A0A650C7W7_OENOE</name>
<evidence type="ECO:0000256" key="1">
    <source>
        <dbReference type="ARBA" id="ARBA00023002"/>
    </source>
</evidence>
<dbReference type="GO" id="GO:0051287">
    <property type="term" value="F:NAD binding"/>
    <property type="evidence" value="ECO:0007669"/>
    <property type="project" value="InterPro"/>
</dbReference>
<keyword evidence="1" id="KW-0560">Oxidoreductase</keyword>
<dbReference type="PANTHER" id="PTHR43333:SF1">
    <property type="entry name" value="D-ISOMER SPECIFIC 2-HYDROXYACID DEHYDROGENASE NAD-BINDING DOMAIN-CONTAINING PROTEIN"/>
    <property type="match status" value="1"/>
</dbReference>
<evidence type="ECO:0000256" key="2">
    <source>
        <dbReference type="ARBA" id="ARBA00023027"/>
    </source>
</evidence>
<dbReference type="Proteomes" id="UP000181728">
    <property type="component" value="Unassembled WGS sequence"/>
</dbReference>
<proteinExistence type="predicted"/>
<dbReference type="SUPFAM" id="SSF51735">
    <property type="entry name" value="NAD(P)-binding Rossmann-fold domains"/>
    <property type="match status" value="1"/>
</dbReference>
<protein>
    <submittedName>
        <fullName evidence="4">Phosphoglycerate dehydrogenase</fullName>
    </submittedName>
</protein>
<organism evidence="4 5">
    <name type="scientific">Oenococcus oeni</name>
    <name type="common">Leuconostoc oenos</name>
    <dbReference type="NCBI Taxonomy" id="1247"/>
    <lineage>
        <taxon>Bacteria</taxon>
        <taxon>Bacillati</taxon>
        <taxon>Bacillota</taxon>
        <taxon>Bacilli</taxon>
        <taxon>Lactobacillales</taxon>
        <taxon>Lactobacillaceae</taxon>
        <taxon>Oenococcus</taxon>
    </lineage>
</organism>
<dbReference type="InterPro" id="IPR006140">
    <property type="entry name" value="D-isomer_DH_NAD-bd"/>
</dbReference>
<accession>A0A650C7W7</accession>